<evidence type="ECO:0000313" key="3">
    <source>
        <dbReference type="Proteomes" id="UP000030765"/>
    </source>
</evidence>
<dbReference type="EMBL" id="KE525367">
    <property type="protein sequence ID" value="KFB52053.1"/>
    <property type="molecule type" value="Genomic_DNA"/>
</dbReference>
<name>A0A084WPA9_ANOSI</name>
<accession>A0A084WPA9</accession>
<keyword evidence="3" id="KW-1185">Reference proteome</keyword>
<gene>
    <name evidence="1" type="ORF">ZHAS_00020238</name>
</gene>
<proteinExistence type="predicted"/>
<evidence type="ECO:0000313" key="1">
    <source>
        <dbReference type="EMBL" id="KFB52053.1"/>
    </source>
</evidence>
<dbReference type="EMBL" id="ATLV01025011">
    <property type="status" value="NOT_ANNOTATED_CDS"/>
    <property type="molecule type" value="Genomic_DNA"/>
</dbReference>
<reference evidence="1 3" key="1">
    <citation type="journal article" date="2014" name="BMC Genomics">
        <title>Genome sequence of Anopheles sinensis provides insight into genetics basis of mosquito competence for malaria parasites.</title>
        <authorList>
            <person name="Zhou D."/>
            <person name="Zhang D."/>
            <person name="Ding G."/>
            <person name="Shi L."/>
            <person name="Hou Q."/>
            <person name="Ye Y."/>
            <person name="Xu Y."/>
            <person name="Zhou H."/>
            <person name="Xiong C."/>
            <person name="Li S."/>
            <person name="Yu J."/>
            <person name="Hong S."/>
            <person name="Yu X."/>
            <person name="Zou P."/>
            <person name="Chen C."/>
            <person name="Chang X."/>
            <person name="Wang W."/>
            <person name="Lv Y."/>
            <person name="Sun Y."/>
            <person name="Ma L."/>
            <person name="Shen B."/>
            <person name="Zhu C."/>
        </authorList>
    </citation>
    <scope>NUCLEOTIDE SEQUENCE [LARGE SCALE GENOMIC DNA]</scope>
</reference>
<protein>
    <submittedName>
        <fullName evidence="1 2">Uncharacterized protein</fullName>
    </submittedName>
</protein>
<dbReference type="AlphaFoldDB" id="A0A084WPA9"/>
<evidence type="ECO:0000313" key="2">
    <source>
        <dbReference type="EnsemblMetazoa" id="ASIC020238-PA"/>
    </source>
</evidence>
<dbReference type="Proteomes" id="UP000030765">
    <property type="component" value="Unassembled WGS sequence"/>
</dbReference>
<dbReference type="VEuPathDB" id="VectorBase:ASIC020238"/>
<sequence length="83" mass="9582">MTSVVSCFTVAVWRTNRDSPRQQPTSPKQWGIKWSEAFCTDPTHTFIPPERTEVFFGWLIDRCADESPVHPPCHSYLETSVRV</sequence>
<dbReference type="EnsemblMetazoa" id="ASIC020238-RA">
    <property type="protein sequence ID" value="ASIC020238-PA"/>
    <property type="gene ID" value="ASIC020238"/>
</dbReference>
<organism evidence="1">
    <name type="scientific">Anopheles sinensis</name>
    <name type="common">Mosquito</name>
    <dbReference type="NCBI Taxonomy" id="74873"/>
    <lineage>
        <taxon>Eukaryota</taxon>
        <taxon>Metazoa</taxon>
        <taxon>Ecdysozoa</taxon>
        <taxon>Arthropoda</taxon>
        <taxon>Hexapoda</taxon>
        <taxon>Insecta</taxon>
        <taxon>Pterygota</taxon>
        <taxon>Neoptera</taxon>
        <taxon>Endopterygota</taxon>
        <taxon>Diptera</taxon>
        <taxon>Nematocera</taxon>
        <taxon>Culicoidea</taxon>
        <taxon>Culicidae</taxon>
        <taxon>Anophelinae</taxon>
        <taxon>Anopheles</taxon>
    </lineage>
</organism>
<reference evidence="2" key="2">
    <citation type="submission" date="2020-05" db="UniProtKB">
        <authorList>
            <consortium name="EnsemblMetazoa"/>
        </authorList>
    </citation>
    <scope>IDENTIFICATION</scope>
</reference>